<dbReference type="KEGG" id="phm:PSMK_08900"/>
<keyword evidence="3" id="KW-0560">Oxidoreductase</keyword>
<reference evidence="3 4" key="1">
    <citation type="submission" date="2012-02" db="EMBL/GenBank/DDBJ databases">
        <title>Complete genome sequence of Phycisphaera mikurensis NBRC 102666.</title>
        <authorList>
            <person name="Ankai A."/>
            <person name="Hosoyama A."/>
            <person name="Terui Y."/>
            <person name="Sekine M."/>
            <person name="Fukai R."/>
            <person name="Kato Y."/>
            <person name="Nakamura S."/>
            <person name="Yamada-Narita S."/>
            <person name="Kawakoshi A."/>
            <person name="Fukunaga Y."/>
            <person name="Yamazaki S."/>
            <person name="Fujita N."/>
        </authorList>
    </citation>
    <scope>NUCLEOTIDE SEQUENCE [LARGE SCALE GENOMIC DNA]</scope>
    <source>
        <strain evidence="4">NBRC 102666 / KCTC 22515 / FYK2301M01</strain>
    </source>
</reference>
<keyword evidence="3" id="KW-0223">Dioxygenase</keyword>
<feature type="compositionally biased region" description="Basic and acidic residues" evidence="2">
    <location>
        <begin position="58"/>
        <end position="71"/>
    </location>
</feature>
<dbReference type="GO" id="GO:0005506">
    <property type="term" value="F:iron ion binding"/>
    <property type="evidence" value="ECO:0007669"/>
    <property type="project" value="UniProtKB-ARBA"/>
</dbReference>
<dbReference type="EMBL" id="AP012338">
    <property type="protein sequence ID" value="BAM03049.1"/>
    <property type="molecule type" value="Genomic_DNA"/>
</dbReference>
<dbReference type="PANTHER" id="PTHR20883">
    <property type="entry name" value="PHYTANOYL-COA DIOXYGENASE DOMAIN CONTAINING 1"/>
    <property type="match status" value="1"/>
</dbReference>
<accession>I0ICR1</accession>
<keyword evidence="4" id="KW-1185">Reference proteome</keyword>
<name>I0ICR1_PHYMF</name>
<dbReference type="InterPro" id="IPR008775">
    <property type="entry name" value="Phytyl_CoA_dOase-like"/>
</dbReference>
<dbReference type="HOGENOM" id="CLU_048953_6_0_0"/>
<dbReference type="RefSeq" id="WP_014436269.1">
    <property type="nucleotide sequence ID" value="NC_017080.1"/>
</dbReference>
<feature type="region of interest" description="Disordered" evidence="2">
    <location>
        <begin position="50"/>
        <end position="72"/>
    </location>
</feature>
<dbReference type="Proteomes" id="UP000007881">
    <property type="component" value="Chromosome"/>
</dbReference>
<comment type="cofactor">
    <cofactor evidence="1">
        <name>Fe(2+)</name>
        <dbReference type="ChEBI" id="CHEBI:29033"/>
    </cofactor>
</comment>
<evidence type="ECO:0000256" key="1">
    <source>
        <dbReference type="ARBA" id="ARBA00001954"/>
    </source>
</evidence>
<evidence type="ECO:0000256" key="2">
    <source>
        <dbReference type="SAM" id="MobiDB-lite"/>
    </source>
</evidence>
<dbReference type="OrthoDB" id="9796766at2"/>
<evidence type="ECO:0000313" key="4">
    <source>
        <dbReference type="Proteomes" id="UP000007881"/>
    </source>
</evidence>
<dbReference type="PATRIC" id="fig|1142394.8.peg.923"/>
<dbReference type="PANTHER" id="PTHR20883:SF48">
    <property type="entry name" value="ECTOINE DIOXYGENASE"/>
    <property type="match status" value="1"/>
</dbReference>
<dbReference type="AlphaFoldDB" id="I0ICR1"/>
<dbReference type="Pfam" id="PF05721">
    <property type="entry name" value="PhyH"/>
    <property type="match status" value="1"/>
</dbReference>
<protein>
    <submittedName>
        <fullName evidence="3">Putative dioxygenase</fullName>
    </submittedName>
</protein>
<gene>
    <name evidence="3" type="ordered locus">PSMK_08900</name>
</gene>
<proteinExistence type="predicted"/>
<dbReference type="Gene3D" id="2.60.120.620">
    <property type="entry name" value="q2cbj1_9rhob like domain"/>
    <property type="match status" value="1"/>
</dbReference>
<dbReference type="SUPFAM" id="SSF51197">
    <property type="entry name" value="Clavaminate synthase-like"/>
    <property type="match status" value="1"/>
</dbReference>
<dbReference type="STRING" id="1142394.PSMK_08900"/>
<evidence type="ECO:0000313" key="3">
    <source>
        <dbReference type="EMBL" id="BAM03049.1"/>
    </source>
</evidence>
<dbReference type="GO" id="GO:0016706">
    <property type="term" value="F:2-oxoglutarate-dependent dioxygenase activity"/>
    <property type="evidence" value="ECO:0007669"/>
    <property type="project" value="UniProtKB-ARBA"/>
</dbReference>
<dbReference type="eggNOG" id="COG5285">
    <property type="taxonomic scope" value="Bacteria"/>
</dbReference>
<organism evidence="3 4">
    <name type="scientific">Phycisphaera mikurensis (strain NBRC 102666 / KCTC 22515 / FYK2301M01)</name>
    <dbReference type="NCBI Taxonomy" id="1142394"/>
    <lineage>
        <taxon>Bacteria</taxon>
        <taxon>Pseudomonadati</taxon>
        <taxon>Planctomycetota</taxon>
        <taxon>Phycisphaerae</taxon>
        <taxon>Phycisphaerales</taxon>
        <taxon>Phycisphaeraceae</taxon>
        <taxon>Phycisphaera</taxon>
    </lineage>
</organism>
<sequence length="279" mass="29985">MPPAATARHADAALTPEQHAAWERDGYVIVRGLWSRAEIDACRERFDDLAANAPDQPPHWEPDRNSSDPLKRYPRVMHPHRIDGLSRAMLLDPRVGAILRRLLGEEPIATQSMFYFKPPGGRGQALHQDNFYLKVAPQTCVAAWTAVDAATPENGGLFVCPGTHGMEVACPEAADAAESFTTDLVRPPAGVVPVPAVLGPGDVLFFNGSVVHGSKPNTTADRWRRSFICHYAPASAEAIGSHYKPCFRFDGREHRGFADATGGGPCGEPFDAAAAAGAA</sequence>